<dbReference type="EMBL" id="NMRN01000021">
    <property type="protein sequence ID" value="PAS93168.1"/>
    <property type="molecule type" value="Genomic_DNA"/>
</dbReference>
<evidence type="ECO:0000313" key="2">
    <source>
        <dbReference type="EMBL" id="PAS93168.1"/>
    </source>
</evidence>
<sequence length="119" mass="13616">MITTDVLSDRVELRAFGSITLEDCKTFEEASDYRVLFNRPIDLLLDLRGMNGLSLDVAVREWRYIRAHRGDFRHVALITDAPLLAWGAWLSQLFTDAEIGVFSGERAARRWLEARACSQ</sequence>
<gene>
    <name evidence="1" type="ORF">BGI27_01330</name>
    <name evidence="2" type="ORF">CGU29_08530</name>
</gene>
<accession>A0A272ESV9</accession>
<protein>
    <submittedName>
        <fullName evidence="2">STAS/SEC14 domain-containing protein</fullName>
    </submittedName>
</protein>
<name>A0A272ESV9_9RHOO</name>
<dbReference type="Gene3D" id="3.40.50.10600">
    <property type="entry name" value="SpoIIaa-like domains"/>
    <property type="match status" value="1"/>
</dbReference>
<evidence type="ECO:0000313" key="1">
    <source>
        <dbReference type="EMBL" id="KAF7600763.1"/>
    </source>
</evidence>
<dbReference type="InterPro" id="IPR021866">
    <property type="entry name" value="SpoIIAA-like"/>
</dbReference>
<evidence type="ECO:0000313" key="3">
    <source>
        <dbReference type="Proteomes" id="UP000216107"/>
    </source>
</evidence>
<dbReference type="EMBL" id="MDUX01000002">
    <property type="protein sequence ID" value="KAF7600763.1"/>
    <property type="molecule type" value="Genomic_DNA"/>
</dbReference>
<dbReference type="RefSeq" id="WP_095523112.1">
    <property type="nucleotide sequence ID" value="NZ_MDUX01000002.1"/>
</dbReference>
<dbReference type="InterPro" id="IPR038396">
    <property type="entry name" value="SpoIIAA-like_sf"/>
</dbReference>
<dbReference type="InterPro" id="IPR036513">
    <property type="entry name" value="STAS_dom_sf"/>
</dbReference>
<reference evidence="1 4" key="1">
    <citation type="submission" date="2016-08" db="EMBL/GenBank/DDBJ databases">
        <title>Candidatus Dactylopiibacterium carminicum genome sequence.</title>
        <authorList>
            <person name="Ramirez-Puebla S.T."/>
            <person name="Ormeno-Orrillo E."/>
            <person name="Vera-Ponce De Leon A."/>
            <person name="Luis L."/>
            <person name="Sanchez-Flores A."/>
            <person name="Monica R."/>
            <person name="Martinez-Romero E."/>
        </authorList>
    </citation>
    <scope>NUCLEOTIDE SEQUENCE [LARGE SCALE GENOMIC DNA]</scope>
    <source>
        <strain evidence="1">END1</strain>
    </source>
</reference>
<dbReference type="Proteomes" id="UP000216107">
    <property type="component" value="Unassembled WGS sequence"/>
</dbReference>
<dbReference type="SUPFAM" id="SSF52091">
    <property type="entry name" value="SpoIIaa-like"/>
    <property type="match status" value="1"/>
</dbReference>
<dbReference type="Pfam" id="PF11964">
    <property type="entry name" value="SpoIIAA-like"/>
    <property type="match status" value="1"/>
</dbReference>
<comment type="caution">
    <text evidence="2">The sequence shown here is derived from an EMBL/GenBank/DDBJ whole genome shotgun (WGS) entry which is preliminary data.</text>
</comment>
<evidence type="ECO:0000313" key="4">
    <source>
        <dbReference type="Proteomes" id="UP000623509"/>
    </source>
</evidence>
<dbReference type="OrthoDB" id="8562463at2"/>
<reference evidence="2 3" key="2">
    <citation type="submission" date="2017-07" db="EMBL/GenBank/DDBJ databases">
        <title>Candidatus Dactylopiibacterium carminicum, a nitrogen-fixing symbiont of the cochineal insect Dactylopius coccus and Dactylopius opuntiae (Hemiptera: Coccoidea: Dactylopiidae).</title>
        <authorList>
            <person name="Vera A."/>
        </authorList>
    </citation>
    <scope>NUCLEOTIDE SEQUENCE [LARGE SCALE GENOMIC DNA]</scope>
    <source>
        <strain evidence="2 3">NFDCM</strain>
    </source>
</reference>
<organism evidence="2 3">
    <name type="scientific">Candidatus Dactylopiibacterium carminicum</name>
    <dbReference type="NCBI Taxonomy" id="857335"/>
    <lineage>
        <taxon>Bacteria</taxon>
        <taxon>Pseudomonadati</taxon>
        <taxon>Pseudomonadota</taxon>
        <taxon>Betaproteobacteria</taxon>
        <taxon>Rhodocyclales</taxon>
        <taxon>Rhodocyclaceae</taxon>
        <taxon>Candidatus Dactylopiibacterium</taxon>
    </lineage>
</organism>
<proteinExistence type="predicted"/>
<dbReference type="Proteomes" id="UP000623509">
    <property type="component" value="Unassembled WGS sequence"/>
</dbReference>
<dbReference type="AlphaFoldDB" id="A0A272ESV9"/>
<keyword evidence="4" id="KW-1185">Reference proteome</keyword>